<sequence>MHAVLIVAEGLLRAVVHREDVHEPAPAEQLAWRLGALRDRIVSPDEDLEAVRTRMLDAGVRRLAVVDEGGRLLGLLCLKRSHRGFCSAADVAARARATTCSGPIGDD</sequence>
<evidence type="ECO:0000313" key="3">
    <source>
        <dbReference type="Proteomes" id="UP001501598"/>
    </source>
</evidence>
<keyword evidence="3" id="KW-1185">Reference proteome</keyword>
<comment type="caution">
    <text evidence="2">The sequence shown here is derived from an EMBL/GenBank/DDBJ whole genome shotgun (WGS) entry which is preliminary data.</text>
</comment>
<evidence type="ECO:0000259" key="1">
    <source>
        <dbReference type="Pfam" id="PF00571"/>
    </source>
</evidence>
<gene>
    <name evidence="2" type="ORF">GCM10023175_67420</name>
</gene>
<feature type="domain" description="CBS" evidence="1">
    <location>
        <begin position="41"/>
        <end position="78"/>
    </location>
</feature>
<dbReference type="SUPFAM" id="SSF54631">
    <property type="entry name" value="CBS-domain pair"/>
    <property type="match status" value="1"/>
</dbReference>
<dbReference type="EMBL" id="BAABGT010000121">
    <property type="protein sequence ID" value="GAA4559458.1"/>
    <property type="molecule type" value="Genomic_DNA"/>
</dbReference>
<proteinExistence type="predicted"/>
<name>A0ABP8S3V8_9PSEU</name>
<protein>
    <recommendedName>
        <fullName evidence="1">CBS domain-containing protein</fullName>
    </recommendedName>
</protein>
<accession>A0ABP8S3V8</accession>
<evidence type="ECO:0000313" key="2">
    <source>
        <dbReference type="EMBL" id="GAA4559458.1"/>
    </source>
</evidence>
<organism evidence="2 3">
    <name type="scientific">Pseudonocardia xishanensis</name>
    <dbReference type="NCBI Taxonomy" id="630995"/>
    <lineage>
        <taxon>Bacteria</taxon>
        <taxon>Bacillati</taxon>
        <taxon>Actinomycetota</taxon>
        <taxon>Actinomycetes</taxon>
        <taxon>Pseudonocardiales</taxon>
        <taxon>Pseudonocardiaceae</taxon>
        <taxon>Pseudonocardia</taxon>
    </lineage>
</organism>
<dbReference type="Gene3D" id="3.10.580.10">
    <property type="entry name" value="CBS-domain"/>
    <property type="match status" value="1"/>
</dbReference>
<dbReference type="Proteomes" id="UP001501598">
    <property type="component" value="Unassembled WGS sequence"/>
</dbReference>
<dbReference type="InterPro" id="IPR000644">
    <property type="entry name" value="CBS_dom"/>
</dbReference>
<reference evidence="3" key="1">
    <citation type="journal article" date="2019" name="Int. J. Syst. Evol. Microbiol.">
        <title>The Global Catalogue of Microorganisms (GCM) 10K type strain sequencing project: providing services to taxonomists for standard genome sequencing and annotation.</title>
        <authorList>
            <consortium name="The Broad Institute Genomics Platform"/>
            <consortium name="The Broad Institute Genome Sequencing Center for Infectious Disease"/>
            <person name="Wu L."/>
            <person name="Ma J."/>
        </authorList>
    </citation>
    <scope>NUCLEOTIDE SEQUENCE [LARGE SCALE GENOMIC DNA]</scope>
    <source>
        <strain evidence="3">JCM 17906</strain>
    </source>
</reference>
<dbReference type="Pfam" id="PF00571">
    <property type="entry name" value="CBS"/>
    <property type="match status" value="1"/>
</dbReference>
<dbReference type="InterPro" id="IPR046342">
    <property type="entry name" value="CBS_dom_sf"/>
</dbReference>